<dbReference type="InterPro" id="IPR032806">
    <property type="entry name" value="YbfD_N"/>
</dbReference>
<dbReference type="EMBL" id="DVKQ01000012">
    <property type="protein sequence ID" value="HIT37127.1"/>
    <property type="molecule type" value="Genomic_DNA"/>
</dbReference>
<dbReference type="Pfam" id="PF01609">
    <property type="entry name" value="DDE_Tnp_1"/>
    <property type="match status" value="1"/>
</dbReference>
<dbReference type="InterPro" id="IPR047647">
    <property type="entry name" value="ISAs1_transpos"/>
</dbReference>
<dbReference type="AlphaFoldDB" id="A0A9D1G9M6"/>
<dbReference type="GO" id="GO:0004803">
    <property type="term" value="F:transposase activity"/>
    <property type="evidence" value="ECO:0007669"/>
    <property type="project" value="InterPro"/>
</dbReference>
<evidence type="ECO:0000313" key="4">
    <source>
        <dbReference type="Proteomes" id="UP000886833"/>
    </source>
</evidence>
<evidence type="ECO:0000259" key="2">
    <source>
        <dbReference type="Pfam" id="PF13808"/>
    </source>
</evidence>
<dbReference type="NCBIfam" id="NF033564">
    <property type="entry name" value="transpos_ISAs1"/>
    <property type="match status" value="1"/>
</dbReference>
<dbReference type="PANTHER" id="PTHR30298:SF0">
    <property type="entry name" value="PROTEIN YBFL-RELATED"/>
    <property type="match status" value="1"/>
</dbReference>
<sequence length="425" mass="49865">MAKPSKKRFELSIREVNYIKKQLGITKIEDVDKAAMKRLKEKLKTLTDSRIKKKTKFKIWDIIICTILAVLFNANDWEDVHDFVEEHYKWLREFLLMTGGIPCTKTYERVFAIIDSKELETIFTEFLLTISLSSTDNDIINLDGRVNRGSSRNETSYNDKVKPLNVLNAYSNKYGICLASEQIDDKTNEITAIPDILKRFNVKGNVITWDALNTQTDNVEAVVSLKGDYVVPIKGNQGNFYNDLILYFDEKKLEMIKAGQTGTAYLDYKEKRGETLIHYEYYQTEDVKWYFDRKKWKKLNSIGLVKKTIETSQETKVEYRYYISSLFLNIELFSKAIKNHWSVENKLHWHLDFTFKQDDNTTVNKKALMNLELVKKFCLGILNKVKPFYNNISLRRIRKILSYNFEKGLVDIMCYLSLAQKSNFQ</sequence>
<dbReference type="GO" id="GO:0006313">
    <property type="term" value="P:DNA transposition"/>
    <property type="evidence" value="ECO:0007669"/>
    <property type="project" value="InterPro"/>
</dbReference>
<evidence type="ECO:0000259" key="1">
    <source>
        <dbReference type="Pfam" id="PF01609"/>
    </source>
</evidence>
<dbReference type="Proteomes" id="UP000886833">
    <property type="component" value="Unassembled WGS sequence"/>
</dbReference>
<dbReference type="PANTHER" id="PTHR30298">
    <property type="entry name" value="H REPEAT-ASSOCIATED PREDICTED TRANSPOSASE"/>
    <property type="match status" value="1"/>
</dbReference>
<comment type="caution">
    <text evidence="3">The sequence shown here is derived from an EMBL/GenBank/DDBJ whole genome shotgun (WGS) entry which is preliminary data.</text>
</comment>
<dbReference type="GO" id="GO:0003677">
    <property type="term" value="F:DNA binding"/>
    <property type="evidence" value="ECO:0007669"/>
    <property type="project" value="InterPro"/>
</dbReference>
<reference evidence="3" key="2">
    <citation type="journal article" date="2021" name="PeerJ">
        <title>Extensive microbial diversity within the chicken gut microbiome revealed by metagenomics and culture.</title>
        <authorList>
            <person name="Gilroy R."/>
            <person name="Ravi A."/>
            <person name="Getino M."/>
            <person name="Pursley I."/>
            <person name="Horton D.L."/>
            <person name="Alikhan N.F."/>
            <person name="Baker D."/>
            <person name="Gharbi K."/>
            <person name="Hall N."/>
            <person name="Watson M."/>
            <person name="Adriaenssens E.M."/>
            <person name="Foster-Nyarko E."/>
            <person name="Jarju S."/>
            <person name="Secka A."/>
            <person name="Antonio M."/>
            <person name="Oren A."/>
            <person name="Chaudhuri R.R."/>
            <person name="La Ragione R."/>
            <person name="Hildebrand F."/>
            <person name="Pallen M.J."/>
        </authorList>
    </citation>
    <scope>NUCLEOTIDE SEQUENCE</scope>
    <source>
        <strain evidence="3">CHK195-26880</strain>
    </source>
</reference>
<feature type="domain" description="H repeat-associated protein N-terminal" evidence="2">
    <location>
        <begin position="41"/>
        <end position="126"/>
    </location>
</feature>
<dbReference type="Pfam" id="PF13808">
    <property type="entry name" value="DDE_Tnp_1_assoc"/>
    <property type="match status" value="1"/>
</dbReference>
<organism evidence="3 4">
    <name type="scientific">Candidatus Onthousia faecipullorum</name>
    <dbReference type="NCBI Taxonomy" id="2840887"/>
    <lineage>
        <taxon>Bacteria</taxon>
        <taxon>Bacillati</taxon>
        <taxon>Bacillota</taxon>
        <taxon>Bacilli</taxon>
        <taxon>Candidatus Onthousia</taxon>
    </lineage>
</organism>
<dbReference type="InterPro" id="IPR051698">
    <property type="entry name" value="Transposase_11-like"/>
</dbReference>
<name>A0A9D1G9M6_9FIRM</name>
<dbReference type="InterPro" id="IPR002559">
    <property type="entry name" value="Transposase_11"/>
</dbReference>
<evidence type="ECO:0000313" key="3">
    <source>
        <dbReference type="EMBL" id="HIT37127.1"/>
    </source>
</evidence>
<accession>A0A9D1G9M6</accession>
<reference evidence="3" key="1">
    <citation type="submission" date="2020-10" db="EMBL/GenBank/DDBJ databases">
        <authorList>
            <person name="Gilroy R."/>
        </authorList>
    </citation>
    <scope>NUCLEOTIDE SEQUENCE</scope>
    <source>
        <strain evidence="3">CHK195-26880</strain>
    </source>
</reference>
<gene>
    <name evidence="3" type="ORF">IAB59_01440</name>
</gene>
<protein>
    <submittedName>
        <fullName evidence="3">ISAs1 family transposase</fullName>
    </submittedName>
</protein>
<proteinExistence type="predicted"/>
<feature type="domain" description="Transposase IS4-like" evidence="1">
    <location>
        <begin position="157"/>
        <end position="360"/>
    </location>
</feature>